<proteinExistence type="predicted"/>
<evidence type="ECO:0000313" key="1">
    <source>
        <dbReference type="EMBL" id="MBB5284280.1"/>
    </source>
</evidence>
<name>A0A840TWF7_9BACT</name>
<dbReference type="InterPro" id="IPR054272">
    <property type="entry name" value="DUF7003"/>
</dbReference>
<dbReference type="EMBL" id="JACHGF010000003">
    <property type="protein sequence ID" value="MBB5284280.1"/>
    <property type="molecule type" value="Genomic_DNA"/>
</dbReference>
<organism evidence="1 2">
    <name type="scientific">Rhabdobacter roseus</name>
    <dbReference type="NCBI Taxonomy" id="1655419"/>
    <lineage>
        <taxon>Bacteria</taxon>
        <taxon>Pseudomonadati</taxon>
        <taxon>Bacteroidota</taxon>
        <taxon>Cytophagia</taxon>
        <taxon>Cytophagales</taxon>
        <taxon>Cytophagaceae</taxon>
        <taxon>Rhabdobacter</taxon>
    </lineage>
</organism>
<dbReference type="Proteomes" id="UP000557307">
    <property type="component" value="Unassembled WGS sequence"/>
</dbReference>
<evidence type="ECO:0000313" key="2">
    <source>
        <dbReference type="Proteomes" id="UP000557307"/>
    </source>
</evidence>
<keyword evidence="2" id="KW-1185">Reference proteome</keyword>
<comment type="caution">
    <text evidence="1">The sequence shown here is derived from an EMBL/GenBank/DDBJ whole genome shotgun (WGS) entry which is preliminary data.</text>
</comment>
<protein>
    <submittedName>
        <fullName evidence="1">Uncharacterized protein</fullName>
    </submittedName>
</protein>
<dbReference type="AlphaFoldDB" id="A0A840TWF7"/>
<dbReference type="RefSeq" id="WP_184174230.1">
    <property type="nucleotide sequence ID" value="NZ_JACHGF010000003.1"/>
</dbReference>
<accession>A0A840TWF7</accession>
<dbReference type="Pfam" id="PF22535">
    <property type="entry name" value="DUF7003"/>
    <property type="match status" value="1"/>
</dbReference>
<reference evidence="1 2" key="1">
    <citation type="submission" date="2020-08" db="EMBL/GenBank/DDBJ databases">
        <title>Genomic Encyclopedia of Type Strains, Phase IV (KMG-IV): sequencing the most valuable type-strain genomes for metagenomic binning, comparative biology and taxonomic classification.</title>
        <authorList>
            <person name="Goeker M."/>
        </authorList>
    </citation>
    <scope>NUCLEOTIDE SEQUENCE [LARGE SCALE GENOMIC DNA]</scope>
    <source>
        <strain evidence="1 2">DSM 105074</strain>
    </source>
</reference>
<gene>
    <name evidence="1" type="ORF">HNQ92_002423</name>
</gene>
<sequence length="288" mass="34106">MTEEEILSTLDNSNDGYYCSFVELGHVYSYLIDSRLNVFRDDNHRWALAIERLGYNPRAGAITLDINYYGNCLTNLEFYNGRPTSYYSIQPNDADNFNQTIDDESLKSDAKIWLVRGQEVYLSHNKQDYVDAGIKLKEYEQNEIRVEEVGRFVVSQNRDLFRATDNELHKSIPADLKKILVLDEWFHKDFKLQFSSAITDDHLRQTYELNRRFTELSEMNFENFAKLFRLQEVLEDDWNRDIWENNRPSSYETWKMLAKVIVADDSNQYKPTLEPNTHWINWPESGSM</sequence>